<dbReference type="EMBL" id="BJYL01000056">
    <property type="protein sequence ID" value="GEN85025.1"/>
    <property type="molecule type" value="Genomic_DNA"/>
</dbReference>
<organism evidence="1 2">
    <name type="scientific">Sporosarcina luteola</name>
    <dbReference type="NCBI Taxonomy" id="582850"/>
    <lineage>
        <taxon>Bacteria</taxon>
        <taxon>Bacillati</taxon>
        <taxon>Bacillota</taxon>
        <taxon>Bacilli</taxon>
        <taxon>Bacillales</taxon>
        <taxon>Caryophanaceae</taxon>
        <taxon>Sporosarcina</taxon>
    </lineage>
</organism>
<evidence type="ECO:0000313" key="1">
    <source>
        <dbReference type="EMBL" id="GEN85025.1"/>
    </source>
</evidence>
<accession>A0A511ZC51</accession>
<name>A0A511ZC51_9BACL</name>
<dbReference type="Proteomes" id="UP000321901">
    <property type="component" value="Unassembled WGS sequence"/>
</dbReference>
<dbReference type="AlphaFoldDB" id="A0A511ZC51"/>
<keyword evidence="2" id="KW-1185">Reference proteome</keyword>
<proteinExistence type="predicted"/>
<protein>
    <submittedName>
        <fullName evidence="1">Uncharacterized protein</fullName>
    </submittedName>
</protein>
<evidence type="ECO:0000313" key="2">
    <source>
        <dbReference type="Proteomes" id="UP000321901"/>
    </source>
</evidence>
<comment type="caution">
    <text evidence="1">The sequence shown here is derived from an EMBL/GenBank/DDBJ whole genome shotgun (WGS) entry which is preliminary data.</text>
</comment>
<dbReference type="RefSeq" id="WP_147060434.1">
    <property type="nucleotide sequence ID" value="NZ_BJYL01000056.1"/>
</dbReference>
<reference evidence="1 2" key="1">
    <citation type="submission" date="2019-07" db="EMBL/GenBank/DDBJ databases">
        <title>Whole genome shotgun sequence of Sporosarcina luteola NBRC 105378.</title>
        <authorList>
            <person name="Hosoyama A."/>
            <person name="Uohara A."/>
            <person name="Ohji S."/>
            <person name="Ichikawa N."/>
        </authorList>
    </citation>
    <scope>NUCLEOTIDE SEQUENCE [LARGE SCALE GENOMIC DNA]</scope>
    <source>
        <strain evidence="1 2">NBRC 105378</strain>
    </source>
</reference>
<dbReference type="OrthoDB" id="2377022at2"/>
<sequence>MKRPLGIELDGCVYATNGEDLSEEDFSNAFIEFIEEKGWYFGGGLNQIDEEGNYIRDIE</sequence>
<gene>
    <name evidence="1" type="ORF">SLU01_33370</name>
</gene>